<keyword evidence="6" id="KW-0472">Membrane</keyword>
<dbReference type="GO" id="GO:0005819">
    <property type="term" value="C:spindle"/>
    <property type="evidence" value="ECO:0007669"/>
    <property type="project" value="UniProtKB-SubCell"/>
</dbReference>
<keyword evidence="5" id="KW-0206">Cytoskeleton</keyword>
<evidence type="ECO:0000313" key="8">
    <source>
        <dbReference type="Proteomes" id="UP001209878"/>
    </source>
</evidence>
<keyword evidence="4" id="KW-0963">Cytoplasm</keyword>
<dbReference type="Proteomes" id="UP001209878">
    <property type="component" value="Unassembled WGS sequence"/>
</dbReference>
<gene>
    <name evidence="7" type="ORF">NP493_4657g00003</name>
</gene>
<keyword evidence="6" id="KW-0812">Transmembrane</keyword>
<accession>A0AAD9IZ93</accession>
<evidence type="ECO:0000256" key="5">
    <source>
        <dbReference type="ARBA" id="ARBA00023212"/>
    </source>
</evidence>
<proteinExistence type="inferred from homology"/>
<evidence type="ECO:0000313" key="7">
    <source>
        <dbReference type="EMBL" id="KAK2143040.1"/>
    </source>
</evidence>
<dbReference type="GO" id="GO:0005813">
    <property type="term" value="C:centrosome"/>
    <property type="evidence" value="ECO:0007669"/>
    <property type="project" value="UniProtKB-SubCell"/>
</dbReference>
<dbReference type="AlphaFoldDB" id="A0AAD9IZ93"/>
<keyword evidence="6" id="KW-1133">Transmembrane helix</keyword>
<dbReference type="EMBL" id="JAODUO010004659">
    <property type="protein sequence ID" value="KAK2143040.1"/>
    <property type="molecule type" value="Genomic_DNA"/>
</dbReference>
<organism evidence="7 8">
    <name type="scientific">Ridgeia piscesae</name>
    <name type="common">Tubeworm</name>
    <dbReference type="NCBI Taxonomy" id="27915"/>
    <lineage>
        <taxon>Eukaryota</taxon>
        <taxon>Metazoa</taxon>
        <taxon>Spiralia</taxon>
        <taxon>Lophotrochozoa</taxon>
        <taxon>Annelida</taxon>
        <taxon>Polychaeta</taxon>
        <taxon>Sedentaria</taxon>
        <taxon>Canalipalpata</taxon>
        <taxon>Sabellida</taxon>
        <taxon>Siboglinidae</taxon>
        <taxon>Ridgeia</taxon>
    </lineage>
</organism>
<evidence type="ECO:0000256" key="6">
    <source>
        <dbReference type="SAM" id="Phobius"/>
    </source>
</evidence>
<dbReference type="Pfam" id="PF12926">
    <property type="entry name" value="MOZART2"/>
    <property type="match status" value="1"/>
</dbReference>
<comment type="subcellular location">
    <subcellularLocation>
        <location evidence="2">Cytoplasm</location>
        <location evidence="2">Cytoskeleton</location>
        <location evidence="2">Microtubule organizing center</location>
        <location evidence="2">Centrosome</location>
    </subcellularLocation>
    <subcellularLocation>
        <location evidence="1">Cytoplasm</location>
        <location evidence="1">Cytoskeleton</location>
        <location evidence="1">Spindle</location>
    </subcellularLocation>
</comment>
<evidence type="ECO:0000256" key="4">
    <source>
        <dbReference type="ARBA" id="ARBA00022490"/>
    </source>
</evidence>
<comment type="caution">
    <text evidence="7">The sequence shown here is derived from an EMBL/GenBank/DDBJ whole genome shotgun (WGS) entry which is preliminary data.</text>
</comment>
<keyword evidence="8" id="KW-1185">Reference proteome</keyword>
<dbReference type="PANTHER" id="PTHR28578">
    <property type="entry name" value="MITOTIC-SPINDLE ORGANIZING PROTEIN 2A-RELATED"/>
    <property type="match status" value="1"/>
</dbReference>
<evidence type="ECO:0000256" key="2">
    <source>
        <dbReference type="ARBA" id="ARBA00004300"/>
    </source>
</evidence>
<dbReference type="PANTHER" id="PTHR28578:SF2">
    <property type="entry name" value="MITOTIC-SPINDLE ORGANIZING PROTEIN 2"/>
    <property type="match status" value="1"/>
</dbReference>
<name>A0AAD9IZ93_RIDPI</name>
<sequence>MMNILYWFNQMYTSFCSDHHVTMSHDSGRHQVYRYTVLSKNVLVGDESELYELATLAGVVVDPNVFKIIVDLLRMNVAPSAIERMLKSMVSSVSSASSGGENLLAVAGKCPAPPPLIFLKKGGGKKGPLLGGKNPPKKKGALGKKKGKKFFFFLGALFFPPPFPKIFFKKIFLGKKRVFLKKKKPGPWVF</sequence>
<feature type="transmembrane region" description="Helical" evidence="6">
    <location>
        <begin position="150"/>
        <end position="168"/>
    </location>
</feature>
<reference evidence="7" key="1">
    <citation type="journal article" date="2023" name="Mol. Biol. Evol.">
        <title>Third-Generation Sequencing Reveals the Adaptive Role of the Epigenome in Three Deep-Sea Polychaetes.</title>
        <authorList>
            <person name="Perez M."/>
            <person name="Aroh O."/>
            <person name="Sun Y."/>
            <person name="Lan Y."/>
            <person name="Juniper S.K."/>
            <person name="Young C.R."/>
            <person name="Angers B."/>
            <person name="Qian P.Y."/>
        </authorList>
    </citation>
    <scope>NUCLEOTIDE SEQUENCE</scope>
    <source>
        <strain evidence="7">R07B-5</strain>
    </source>
</reference>
<dbReference type="InterPro" id="IPR024332">
    <property type="entry name" value="MOZART2"/>
</dbReference>
<comment type="similarity">
    <text evidence="3">Belongs to the MOZART2 family.</text>
</comment>
<evidence type="ECO:0000256" key="3">
    <source>
        <dbReference type="ARBA" id="ARBA00007286"/>
    </source>
</evidence>
<evidence type="ECO:0000256" key="1">
    <source>
        <dbReference type="ARBA" id="ARBA00004186"/>
    </source>
</evidence>
<protein>
    <submittedName>
        <fullName evidence="7">Uncharacterized protein</fullName>
    </submittedName>
</protein>